<dbReference type="GO" id="GO:0046872">
    <property type="term" value="F:metal ion binding"/>
    <property type="evidence" value="ECO:0007669"/>
    <property type="project" value="UniProtKB-KW"/>
</dbReference>
<dbReference type="AlphaFoldDB" id="A0A387B6S9"/>
<accession>A0A387B6S9</accession>
<keyword evidence="5" id="KW-0862">Zinc</keyword>
<feature type="domain" description="Alcohol dehydrogenase-like C-terminal" evidence="8">
    <location>
        <begin position="191"/>
        <end position="313"/>
    </location>
</feature>
<evidence type="ECO:0000256" key="3">
    <source>
        <dbReference type="ARBA" id="ARBA00013190"/>
    </source>
</evidence>
<evidence type="ECO:0000259" key="8">
    <source>
        <dbReference type="Pfam" id="PF00107"/>
    </source>
</evidence>
<evidence type="ECO:0000256" key="6">
    <source>
        <dbReference type="ARBA" id="ARBA00023002"/>
    </source>
</evidence>
<keyword evidence="4" id="KW-0479">Metal-binding</keyword>
<name>A0A387B6S9_9MICO</name>
<proteinExistence type="inferred from homology"/>
<dbReference type="OrthoDB" id="9797931at2"/>
<dbReference type="InterPro" id="IPR011032">
    <property type="entry name" value="GroES-like_sf"/>
</dbReference>
<organism evidence="10 11">
    <name type="scientific">Protaetiibacter intestinalis</name>
    <dbReference type="NCBI Taxonomy" id="2419774"/>
    <lineage>
        <taxon>Bacteria</taxon>
        <taxon>Bacillati</taxon>
        <taxon>Actinomycetota</taxon>
        <taxon>Actinomycetes</taxon>
        <taxon>Micrococcales</taxon>
        <taxon>Microbacteriaceae</taxon>
        <taxon>Protaetiibacter</taxon>
    </lineage>
</organism>
<dbReference type="SUPFAM" id="SSF50129">
    <property type="entry name" value="GroES-like"/>
    <property type="match status" value="1"/>
</dbReference>
<dbReference type="PANTHER" id="PTHR42940:SF3">
    <property type="entry name" value="ALCOHOL DEHYDROGENASE 1-RELATED"/>
    <property type="match status" value="1"/>
</dbReference>
<dbReference type="SUPFAM" id="SSF51735">
    <property type="entry name" value="NAD(P)-binding Rossmann-fold domains"/>
    <property type="match status" value="1"/>
</dbReference>
<gene>
    <name evidence="10" type="ORF">D7I47_06465</name>
</gene>
<evidence type="ECO:0000259" key="9">
    <source>
        <dbReference type="Pfam" id="PF08240"/>
    </source>
</evidence>
<dbReference type="NCBIfam" id="TIGR03366">
    <property type="entry name" value="HpnZ_proposed"/>
    <property type="match status" value="1"/>
</dbReference>
<dbReference type="InterPro" id="IPR013149">
    <property type="entry name" value="ADH-like_C"/>
</dbReference>
<sequence>MEALVFRGEGVRFERVAVPQVDLGPGEALAAVELATICGSDVHTVLGHRSAPAPLVLGHEQVGRIVALGPGRAPRTVDGAELKVGDRVVWGVAVDCGRCRYCTAGLPQKCASLVKYGHERIRRGWELSGGFASHVHLRARTPVVVVAEEVPAAVLAPAGCATATVMAALAAASAIRPLEGAVVAVSGCGMLGLTAVAAARARGATVVASDPDPRRRALALGFGASAVGDGGREGIASALAAARARNGYTVALEVSGAPAAVQSLPAASDIGAVLVLVGSVFPAGTVAVDPELVVRRMLTVRGVHNYAPQHLLEAAWFLEQQADHAAFGALVGATHSLDAFDEALDEARTGGAARVGLDPGPRAVTLVG</sequence>
<dbReference type="Pfam" id="PF00107">
    <property type="entry name" value="ADH_zinc_N"/>
    <property type="match status" value="1"/>
</dbReference>
<dbReference type="KEGG" id="lyd:D7I47_06465"/>
<evidence type="ECO:0000313" key="11">
    <source>
        <dbReference type="Proteomes" id="UP000278886"/>
    </source>
</evidence>
<dbReference type="GO" id="GO:0004022">
    <property type="term" value="F:alcohol dehydrogenase (NAD+) activity"/>
    <property type="evidence" value="ECO:0007669"/>
    <property type="project" value="UniProtKB-EC"/>
</dbReference>
<feature type="domain" description="Alcohol dehydrogenase-like N-terminal" evidence="9">
    <location>
        <begin position="24"/>
        <end position="141"/>
    </location>
</feature>
<dbReference type="Gene3D" id="3.40.50.720">
    <property type="entry name" value="NAD(P)-binding Rossmann-like Domain"/>
    <property type="match status" value="1"/>
</dbReference>
<evidence type="ECO:0000256" key="4">
    <source>
        <dbReference type="ARBA" id="ARBA00022723"/>
    </source>
</evidence>
<evidence type="ECO:0000256" key="1">
    <source>
        <dbReference type="ARBA" id="ARBA00001947"/>
    </source>
</evidence>
<dbReference type="InterPro" id="IPR013154">
    <property type="entry name" value="ADH-like_N"/>
</dbReference>
<dbReference type="EC" id="1.1.1.1" evidence="3"/>
<evidence type="ECO:0000256" key="2">
    <source>
        <dbReference type="ARBA" id="ARBA00008072"/>
    </source>
</evidence>
<dbReference type="InterPro" id="IPR036291">
    <property type="entry name" value="NAD(P)-bd_dom_sf"/>
</dbReference>
<evidence type="ECO:0000313" key="10">
    <source>
        <dbReference type="EMBL" id="AYF99474.1"/>
    </source>
</evidence>
<dbReference type="Gene3D" id="3.90.180.10">
    <property type="entry name" value="Medium-chain alcohol dehydrogenases, catalytic domain"/>
    <property type="match status" value="1"/>
</dbReference>
<dbReference type="GO" id="GO:0005737">
    <property type="term" value="C:cytoplasm"/>
    <property type="evidence" value="ECO:0007669"/>
    <property type="project" value="TreeGrafter"/>
</dbReference>
<evidence type="ECO:0000256" key="5">
    <source>
        <dbReference type="ARBA" id="ARBA00022833"/>
    </source>
</evidence>
<evidence type="ECO:0000256" key="7">
    <source>
        <dbReference type="ARBA" id="ARBA00023027"/>
    </source>
</evidence>
<dbReference type="Proteomes" id="UP000278886">
    <property type="component" value="Chromosome"/>
</dbReference>
<reference evidence="11" key="1">
    <citation type="submission" date="2018-09" db="EMBL/GenBank/DDBJ databases">
        <title>Genome sequencing of strain 2DFWR-13.</title>
        <authorList>
            <person name="Heo J."/>
            <person name="Kim S.-J."/>
            <person name="Kwon S.-W."/>
        </authorList>
    </citation>
    <scope>NUCLEOTIDE SEQUENCE [LARGE SCALE GENOMIC DNA]</scope>
    <source>
        <strain evidence="11">2DFWR-13</strain>
    </source>
</reference>
<keyword evidence="11" id="KW-1185">Reference proteome</keyword>
<comment type="similarity">
    <text evidence="2">Belongs to the zinc-containing alcohol dehydrogenase family.</text>
</comment>
<dbReference type="EMBL" id="CP032630">
    <property type="protein sequence ID" value="AYF99474.1"/>
    <property type="molecule type" value="Genomic_DNA"/>
</dbReference>
<comment type="cofactor">
    <cofactor evidence="1">
        <name>Zn(2+)</name>
        <dbReference type="ChEBI" id="CHEBI:29105"/>
    </cofactor>
</comment>
<protein>
    <recommendedName>
        <fullName evidence="3">alcohol dehydrogenase</fullName>
        <ecNumber evidence="3">1.1.1.1</ecNumber>
    </recommendedName>
</protein>
<keyword evidence="6" id="KW-0560">Oxidoreductase</keyword>
<dbReference type="InterPro" id="IPR017743">
    <property type="entry name" value="ADH_phosphonate_catab-assoc"/>
</dbReference>
<dbReference type="Pfam" id="PF08240">
    <property type="entry name" value="ADH_N"/>
    <property type="match status" value="1"/>
</dbReference>
<dbReference type="PANTHER" id="PTHR42940">
    <property type="entry name" value="ALCOHOL DEHYDROGENASE 1-RELATED"/>
    <property type="match status" value="1"/>
</dbReference>
<keyword evidence="7" id="KW-0520">NAD</keyword>